<evidence type="ECO:0000313" key="2">
    <source>
        <dbReference type="EMBL" id="BAP55310.1"/>
    </source>
</evidence>
<dbReference type="OrthoDB" id="119583at2"/>
<feature type="domain" description="IraD/Gp25-like" evidence="1">
    <location>
        <begin position="44"/>
        <end position="136"/>
    </location>
</feature>
<evidence type="ECO:0000259" key="1">
    <source>
        <dbReference type="Pfam" id="PF04965"/>
    </source>
</evidence>
<dbReference type="EMBL" id="AP014633">
    <property type="protein sequence ID" value="BAP55310.1"/>
    <property type="molecule type" value="Genomic_DNA"/>
</dbReference>
<dbReference type="SUPFAM" id="SSF160719">
    <property type="entry name" value="gpW/gp25-like"/>
    <property type="match status" value="1"/>
</dbReference>
<dbReference type="InterPro" id="IPR017737">
    <property type="entry name" value="TssE1-like"/>
</dbReference>
<dbReference type="STRING" id="40754.THII_1013"/>
<dbReference type="KEGG" id="tig:THII_1013"/>
<keyword evidence="3" id="KW-1185">Reference proteome</keyword>
<dbReference type="InterPro" id="IPR053176">
    <property type="entry name" value="T6SS_TssE1-like"/>
</dbReference>
<accession>A0A090AK17</accession>
<dbReference type="InterPro" id="IPR007048">
    <property type="entry name" value="IraD/Gp25-like"/>
</dbReference>
<dbReference type="PANTHER" id="PTHR38595:SF2">
    <property type="entry name" value="TYPE VI SECRETION SYSTEM BASEPLATE SUBUNIT TSSE"/>
    <property type="match status" value="1"/>
</dbReference>
<dbReference type="NCBIfam" id="TIGR03357">
    <property type="entry name" value="VI_zyme"/>
    <property type="match status" value="1"/>
</dbReference>
<proteinExistence type="predicted"/>
<sequence>MGRIATHARASLLDRLIDLEPESQQEAQPLRALPLREWRQAFFRDLEWLLNTYCPLTEAKLADRQQLTVLEYGLMDFATFFTHNPSDYARLVEAIEKTLAIYEPRLKDVKIIIEPPDEGHIHNELQVGLDARLDATLLMDKVEEPISFFIRGGQVGELKIVSE</sequence>
<dbReference type="Pfam" id="PF04965">
    <property type="entry name" value="GPW_gp25"/>
    <property type="match status" value="1"/>
</dbReference>
<evidence type="ECO:0000313" key="3">
    <source>
        <dbReference type="Proteomes" id="UP000031623"/>
    </source>
</evidence>
<name>A0A090AK17_9GAMM</name>
<dbReference type="HOGENOM" id="CLU_102944_1_0_6"/>
<organism evidence="2 3">
    <name type="scientific">Thioploca ingrica</name>
    <dbReference type="NCBI Taxonomy" id="40754"/>
    <lineage>
        <taxon>Bacteria</taxon>
        <taxon>Pseudomonadati</taxon>
        <taxon>Pseudomonadota</taxon>
        <taxon>Gammaproteobacteria</taxon>
        <taxon>Thiotrichales</taxon>
        <taxon>Thiotrichaceae</taxon>
        <taxon>Thioploca</taxon>
    </lineage>
</organism>
<dbReference type="Proteomes" id="UP000031623">
    <property type="component" value="Chromosome"/>
</dbReference>
<gene>
    <name evidence="2" type="ORF">THII_1013</name>
</gene>
<dbReference type="PANTHER" id="PTHR38595">
    <property type="entry name" value="CYTOPLASMIC PROTEIN-RELATED"/>
    <property type="match status" value="1"/>
</dbReference>
<reference evidence="2 3" key="1">
    <citation type="journal article" date="2014" name="ISME J.">
        <title>Ecophysiology of Thioploca ingrica as revealed by the complete genome sequence supplemented with proteomic evidence.</title>
        <authorList>
            <person name="Kojima H."/>
            <person name="Ogura Y."/>
            <person name="Yamamoto N."/>
            <person name="Togashi T."/>
            <person name="Mori H."/>
            <person name="Watanabe T."/>
            <person name="Nemoto F."/>
            <person name="Kurokawa K."/>
            <person name="Hayashi T."/>
            <person name="Fukui M."/>
        </authorList>
    </citation>
    <scope>NUCLEOTIDE SEQUENCE [LARGE SCALE GENOMIC DNA]</scope>
</reference>
<dbReference type="AlphaFoldDB" id="A0A090AK17"/>
<protein>
    <recommendedName>
        <fullName evidence="1">IraD/Gp25-like domain-containing protein</fullName>
    </recommendedName>
</protein>